<evidence type="ECO:0000313" key="6">
    <source>
        <dbReference type="Proteomes" id="UP000248889"/>
    </source>
</evidence>
<dbReference type="PANTHER" id="PTHR43240">
    <property type="entry name" value="1,4-DIHYDROXY-2-NAPHTHOYL-COA THIOESTERASE 1"/>
    <property type="match status" value="1"/>
</dbReference>
<dbReference type="Proteomes" id="UP000248889">
    <property type="component" value="Unassembled WGS sequence"/>
</dbReference>
<keyword evidence="6" id="KW-1185">Reference proteome</keyword>
<dbReference type="InterPro" id="IPR029069">
    <property type="entry name" value="HotDog_dom_sf"/>
</dbReference>
<dbReference type="SUPFAM" id="SSF54637">
    <property type="entry name" value="Thioesterase/thiol ester dehydrase-isomerase"/>
    <property type="match status" value="1"/>
</dbReference>
<protein>
    <submittedName>
        <fullName evidence="5">Aromatic compound degradation protein PaaI</fullName>
    </submittedName>
</protein>
<reference evidence="5 6" key="1">
    <citation type="submission" date="2018-06" db="EMBL/GenBank/DDBJ databases">
        <title>Streptacidiphilus pinicola sp. nov., isolated from pine grove soil.</title>
        <authorList>
            <person name="Roh S.G."/>
            <person name="Park S."/>
            <person name="Kim M.-K."/>
            <person name="Yun B.-R."/>
            <person name="Park J."/>
            <person name="Kim M.J."/>
            <person name="Kim Y.S."/>
            <person name="Kim S.B."/>
        </authorList>
    </citation>
    <scope>NUCLEOTIDE SEQUENCE [LARGE SCALE GENOMIC DNA]</scope>
    <source>
        <strain evidence="5 6">MMS16-CNU450</strain>
    </source>
</reference>
<evidence type="ECO:0000256" key="3">
    <source>
        <dbReference type="SAM" id="MobiDB-lite"/>
    </source>
</evidence>
<dbReference type="NCBIfam" id="TIGR00369">
    <property type="entry name" value="unchar_dom_1"/>
    <property type="match status" value="1"/>
</dbReference>
<dbReference type="PANTHER" id="PTHR43240:SF5">
    <property type="entry name" value="1,4-DIHYDROXY-2-NAPHTHOYL-COA THIOESTERASE 1"/>
    <property type="match status" value="1"/>
</dbReference>
<sequence length="144" mass="14805">MKEHHLSAAPAVRSTPSTPHQSLATGALAERLGIKITEATAQRVVGTMPVAGNTQPAGLLHGGASAAFAETLASIGASLHAGPERHAVGLDLTATHHRPADSGRLTGIATPAHLGRTVATYDVTITDDQGRRIASCRLTCLLRP</sequence>
<evidence type="ECO:0000313" key="5">
    <source>
        <dbReference type="EMBL" id="RAG80582.1"/>
    </source>
</evidence>
<evidence type="ECO:0000256" key="2">
    <source>
        <dbReference type="ARBA" id="ARBA00022801"/>
    </source>
</evidence>
<dbReference type="CDD" id="cd03443">
    <property type="entry name" value="PaaI_thioesterase"/>
    <property type="match status" value="1"/>
</dbReference>
<dbReference type="EMBL" id="QKYN01000215">
    <property type="protein sequence ID" value="RAG80582.1"/>
    <property type="molecule type" value="Genomic_DNA"/>
</dbReference>
<dbReference type="GO" id="GO:0005829">
    <property type="term" value="C:cytosol"/>
    <property type="evidence" value="ECO:0007669"/>
    <property type="project" value="TreeGrafter"/>
</dbReference>
<dbReference type="InterPro" id="IPR006683">
    <property type="entry name" value="Thioestr_dom"/>
</dbReference>
<feature type="domain" description="Thioesterase" evidence="4">
    <location>
        <begin position="58"/>
        <end position="133"/>
    </location>
</feature>
<comment type="caution">
    <text evidence="5">The sequence shown here is derived from an EMBL/GenBank/DDBJ whole genome shotgun (WGS) entry which is preliminary data.</text>
</comment>
<dbReference type="OrthoDB" id="9798208at2"/>
<evidence type="ECO:0000259" key="4">
    <source>
        <dbReference type="Pfam" id="PF03061"/>
    </source>
</evidence>
<name>A0A2X0I6J2_9ACTN</name>
<accession>A0A2X0I6J2</accession>
<dbReference type="Gene3D" id="3.10.129.10">
    <property type="entry name" value="Hotdog Thioesterase"/>
    <property type="match status" value="1"/>
</dbReference>
<dbReference type="AlphaFoldDB" id="A0A2X0I6J2"/>
<dbReference type="GO" id="GO:0061522">
    <property type="term" value="F:1,4-dihydroxy-2-naphthoyl-CoA thioesterase activity"/>
    <property type="evidence" value="ECO:0007669"/>
    <property type="project" value="TreeGrafter"/>
</dbReference>
<evidence type="ECO:0000256" key="1">
    <source>
        <dbReference type="ARBA" id="ARBA00008324"/>
    </source>
</evidence>
<proteinExistence type="inferred from homology"/>
<gene>
    <name evidence="5" type="ORF">DN069_37365</name>
</gene>
<organism evidence="5 6">
    <name type="scientific">Streptacidiphilus pinicola</name>
    <dbReference type="NCBI Taxonomy" id="2219663"/>
    <lineage>
        <taxon>Bacteria</taxon>
        <taxon>Bacillati</taxon>
        <taxon>Actinomycetota</taxon>
        <taxon>Actinomycetes</taxon>
        <taxon>Kitasatosporales</taxon>
        <taxon>Streptomycetaceae</taxon>
        <taxon>Streptacidiphilus</taxon>
    </lineage>
</organism>
<feature type="region of interest" description="Disordered" evidence="3">
    <location>
        <begin position="1"/>
        <end position="22"/>
    </location>
</feature>
<dbReference type="Pfam" id="PF03061">
    <property type="entry name" value="4HBT"/>
    <property type="match status" value="1"/>
</dbReference>
<comment type="similarity">
    <text evidence="1">Belongs to the thioesterase PaaI family.</text>
</comment>
<dbReference type="InterPro" id="IPR003736">
    <property type="entry name" value="PAAI_dom"/>
</dbReference>
<keyword evidence="2" id="KW-0378">Hydrolase</keyword>